<evidence type="ECO:0000313" key="14">
    <source>
        <dbReference type="Proteomes" id="UP000220394"/>
    </source>
</evidence>
<evidence type="ECO:0000256" key="6">
    <source>
        <dbReference type="ARBA" id="ARBA00022741"/>
    </source>
</evidence>
<evidence type="ECO:0000256" key="1">
    <source>
        <dbReference type="ARBA" id="ARBA00004651"/>
    </source>
</evidence>
<proteinExistence type="inferred from homology"/>
<dbReference type="NCBIfam" id="TIGR01511">
    <property type="entry name" value="ATPase-IB1_Cu"/>
    <property type="match status" value="1"/>
</dbReference>
<comment type="subcellular location">
    <subcellularLocation>
        <location evidence="1">Cell membrane</location>
        <topology evidence="1">Multi-pass membrane protein</topology>
    </subcellularLocation>
</comment>
<dbReference type="SFLD" id="SFLDG00002">
    <property type="entry name" value="C1.7:_P-type_atpase_like"/>
    <property type="match status" value="1"/>
</dbReference>
<feature type="transmembrane region" description="Helical" evidence="11">
    <location>
        <begin position="232"/>
        <end position="259"/>
    </location>
</feature>
<feature type="transmembrane region" description="Helical" evidence="11">
    <location>
        <begin position="770"/>
        <end position="789"/>
    </location>
</feature>
<evidence type="ECO:0000256" key="3">
    <source>
        <dbReference type="ARBA" id="ARBA00022475"/>
    </source>
</evidence>
<keyword evidence="5 11" id="KW-0479">Metal-binding</keyword>
<dbReference type="InterPro" id="IPR011017">
    <property type="entry name" value="TRASH_dom"/>
</dbReference>
<dbReference type="FunFam" id="2.70.150.10:FF:000020">
    <property type="entry name" value="Copper-exporting P-type ATPase A"/>
    <property type="match status" value="1"/>
</dbReference>
<dbReference type="GO" id="GO:0055070">
    <property type="term" value="P:copper ion homeostasis"/>
    <property type="evidence" value="ECO:0007669"/>
    <property type="project" value="TreeGrafter"/>
</dbReference>
<dbReference type="SUPFAM" id="SSF81665">
    <property type="entry name" value="Calcium ATPase, transmembrane domain M"/>
    <property type="match status" value="1"/>
</dbReference>
<keyword evidence="10 11" id="KW-0472">Membrane</keyword>
<feature type="transmembrane region" description="Helical" evidence="11">
    <location>
        <begin position="201"/>
        <end position="220"/>
    </location>
</feature>
<evidence type="ECO:0000256" key="9">
    <source>
        <dbReference type="ARBA" id="ARBA00022989"/>
    </source>
</evidence>
<dbReference type="InterPro" id="IPR023214">
    <property type="entry name" value="HAD_sf"/>
</dbReference>
<feature type="transmembrane region" description="Helical" evidence="11">
    <location>
        <begin position="425"/>
        <end position="447"/>
    </location>
</feature>
<dbReference type="PANTHER" id="PTHR43520:SF8">
    <property type="entry name" value="P-TYPE CU(+) TRANSPORTER"/>
    <property type="match status" value="1"/>
</dbReference>
<dbReference type="PROSITE" id="PS00154">
    <property type="entry name" value="ATPASE_E1_E2"/>
    <property type="match status" value="1"/>
</dbReference>
<keyword evidence="8" id="KW-1278">Translocase</keyword>
<keyword evidence="7 11" id="KW-0067">ATP-binding</keyword>
<dbReference type="InterPro" id="IPR023298">
    <property type="entry name" value="ATPase_P-typ_TM_dom_sf"/>
</dbReference>
<evidence type="ECO:0000313" key="13">
    <source>
        <dbReference type="EMBL" id="ATJ92300.1"/>
    </source>
</evidence>
<dbReference type="SUPFAM" id="SSF47240">
    <property type="entry name" value="Ferritin-like"/>
    <property type="match status" value="1"/>
</dbReference>
<dbReference type="InterPro" id="IPR018303">
    <property type="entry name" value="ATPase_P-typ_P_site"/>
</dbReference>
<dbReference type="GO" id="GO:0005886">
    <property type="term" value="C:plasma membrane"/>
    <property type="evidence" value="ECO:0007669"/>
    <property type="project" value="UniProtKB-SubCell"/>
</dbReference>
<dbReference type="Proteomes" id="UP000220394">
    <property type="component" value="Chromosome"/>
</dbReference>
<dbReference type="GO" id="GO:0043682">
    <property type="term" value="F:P-type divalent copper transporter activity"/>
    <property type="evidence" value="ECO:0007669"/>
    <property type="project" value="TreeGrafter"/>
</dbReference>
<dbReference type="InterPro" id="IPR001757">
    <property type="entry name" value="P_typ_ATPase"/>
</dbReference>
<dbReference type="InterPro" id="IPR023299">
    <property type="entry name" value="ATPase_P-typ_cyto_dom_N"/>
</dbReference>
<dbReference type="GO" id="GO:0005507">
    <property type="term" value="F:copper ion binding"/>
    <property type="evidence" value="ECO:0007669"/>
    <property type="project" value="TreeGrafter"/>
</dbReference>
<dbReference type="GO" id="GO:0016887">
    <property type="term" value="F:ATP hydrolysis activity"/>
    <property type="evidence" value="ECO:0007669"/>
    <property type="project" value="InterPro"/>
</dbReference>
<dbReference type="InterPro" id="IPR027256">
    <property type="entry name" value="P-typ_ATPase_IB"/>
</dbReference>
<keyword evidence="9 11" id="KW-1133">Transmembrane helix</keyword>
<dbReference type="GO" id="GO:0005524">
    <property type="term" value="F:ATP binding"/>
    <property type="evidence" value="ECO:0007669"/>
    <property type="project" value="UniProtKB-UniRule"/>
</dbReference>
<dbReference type="Pfam" id="PF19335">
    <property type="entry name" value="HMBD"/>
    <property type="match status" value="2"/>
</dbReference>
<organism evidence="13 14">
    <name type="scientific">Acetobacter tropicalis</name>
    <dbReference type="NCBI Taxonomy" id="104102"/>
    <lineage>
        <taxon>Bacteria</taxon>
        <taxon>Pseudomonadati</taxon>
        <taxon>Pseudomonadota</taxon>
        <taxon>Alphaproteobacteria</taxon>
        <taxon>Acetobacterales</taxon>
        <taxon>Acetobacteraceae</taxon>
        <taxon>Acetobacter</taxon>
    </lineage>
</organism>
<protein>
    <submittedName>
        <fullName evidence="13">Copper-translocating P-type ATPase</fullName>
    </submittedName>
</protein>
<feature type="domain" description="TRASH" evidence="12">
    <location>
        <begin position="13"/>
        <end position="51"/>
    </location>
</feature>
<gene>
    <name evidence="13" type="ORF">CIW82_18115</name>
</gene>
<dbReference type="SFLD" id="SFLDF00027">
    <property type="entry name" value="p-type_atpase"/>
    <property type="match status" value="1"/>
</dbReference>
<dbReference type="SMART" id="SM00746">
    <property type="entry name" value="TRASH"/>
    <property type="match status" value="1"/>
</dbReference>
<dbReference type="NCBIfam" id="TIGR01494">
    <property type="entry name" value="ATPase_P-type"/>
    <property type="match status" value="1"/>
</dbReference>
<dbReference type="InterPro" id="IPR044492">
    <property type="entry name" value="P_typ_ATPase_HD_dom"/>
</dbReference>
<dbReference type="AlphaFoldDB" id="A0A291PLF3"/>
<dbReference type="CDD" id="cd02094">
    <property type="entry name" value="P-type_ATPase_Cu-like"/>
    <property type="match status" value="1"/>
</dbReference>
<dbReference type="InterPro" id="IPR036412">
    <property type="entry name" value="HAD-like_sf"/>
</dbReference>
<dbReference type="Pfam" id="PF00122">
    <property type="entry name" value="E1-E2_ATPase"/>
    <property type="match status" value="1"/>
</dbReference>
<dbReference type="InterPro" id="IPR009078">
    <property type="entry name" value="Ferritin-like_SF"/>
</dbReference>
<accession>A0A291PLF3</accession>
<feature type="transmembrane region" description="Helical" evidence="11">
    <location>
        <begin position="453"/>
        <end position="476"/>
    </location>
</feature>
<sequence>MPTILSANTKTRDPVCGMLVDPATSRFKSDRNGHLSFFCSAHCQKKFEDNPTTFVKNDVTPAAVWTCPMHPEIREAHPGTCPKCGMTLEPVKEVQEKAVPSMRGMSCHHAPQQPSAAGEGKPGTIWTCPMHPQIRQDHPGNCPLCGMALEPAEPTGAERENPELHDFRRRLIVSVFLAVPLMLIAMGGDVGLHLVPGSWSPWVQLALTTPIVCWAGLPFFQRGLASLRTGHFNMFTLIMFGVGAAFGYSLAATLAPWAFPGSFRMPDGALPVYYEAAGVVVALVLLGQVLELRARAATGDAIRALLDLTPKQAHRTGENGQPTDIAVDAVVVGDRLRVLPGESIPVDGRVLDGTSSVDEAMITGEPAPVAKKIGSTVTGGTINGNGSLEIEAQAVGSDTMLARIVQLVASAQRSRAPIQAVADRVAGWFVPLVLAISVLTFIVWYIVGPAPRFGHALLNAISVLIIACPCALGLATPMSIMVGTGRGAREGVLVRNAEALQALDRVDTLVVDKTGTLTEGHPKLISVEAANGWPENEVLRFAASVETRSQHPLAQAIVQGLKDRHGEPGVLTHFASQPGLGVSGSVEGHTVVVGNAECLKQAGADVSPVEASATAHREAGAGVMFVAVDGRLAGLIAVADPLRADTRASLAALHVDGLRIIMLTGDSEATAQAVAAQSGNIAEVYAGLKPQDKADIVKHLTAQGAHVAMTGDGVNDAPALAAASVGIAMGTGTDVAIESAGITLAHGSLEALVRARRLAHATMRNIRQNLAFSFLFNGIGIPIAAGVLYPICGLLLSPVIGGAAMALSSVTVVTNALRLGPGKD</sequence>
<evidence type="ECO:0000256" key="8">
    <source>
        <dbReference type="ARBA" id="ARBA00022967"/>
    </source>
</evidence>
<dbReference type="InterPro" id="IPR059000">
    <property type="entry name" value="ATPase_P-type_domA"/>
</dbReference>
<feature type="transmembrane region" description="Helical" evidence="11">
    <location>
        <begin position="795"/>
        <end position="817"/>
    </location>
</feature>
<evidence type="ECO:0000256" key="4">
    <source>
        <dbReference type="ARBA" id="ARBA00022692"/>
    </source>
</evidence>
<dbReference type="RefSeq" id="WP_086896677.1">
    <property type="nucleotide sequence ID" value="NZ_CP022699.1"/>
</dbReference>
<keyword evidence="6 11" id="KW-0547">Nucleotide-binding</keyword>
<name>A0A291PLF3_9PROT</name>
<dbReference type="Pfam" id="PF04945">
    <property type="entry name" value="YHS"/>
    <property type="match status" value="1"/>
</dbReference>
<dbReference type="GO" id="GO:0060003">
    <property type="term" value="P:copper ion export"/>
    <property type="evidence" value="ECO:0007669"/>
    <property type="project" value="UniProtKB-ARBA"/>
</dbReference>
<dbReference type="SUPFAM" id="SSF56784">
    <property type="entry name" value="HAD-like"/>
    <property type="match status" value="1"/>
</dbReference>
<dbReference type="SFLD" id="SFLDS00003">
    <property type="entry name" value="Haloacid_Dehalogenase"/>
    <property type="match status" value="1"/>
</dbReference>
<evidence type="ECO:0000256" key="10">
    <source>
        <dbReference type="ARBA" id="ARBA00023136"/>
    </source>
</evidence>
<evidence type="ECO:0000256" key="5">
    <source>
        <dbReference type="ARBA" id="ARBA00022723"/>
    </source>
</evidence>
<evidence type="ECO:0000256" key="7">
    <source>
        <dbReference type="ARBA" id="ARBA00022840"/>
    </source>
</evidence>
<keyword evidence="4 11" id="KW-0812">Transmembrane</keyword>
<comment type="similarity">
    <text evidence="2 11">Belongs to the cation transport ATPase (P-type) (TC 3.A.3) family. Type IB subfamily.</text>
</comment>
<dbReference type="KEGG" id="ato:CIW82_18115"/>
<dbReference type="PRINTS" id="PR00119">
    <property type="entry name" value="CATATPASE"/>
</dbReference>
<feature type="transmembrane region" description="Helical" evidence="11">
    <location>
        <begin position="271"/>
        <end position="290"/>
    </location>
</feature>
<dbReference type="EMBL" id="CP022699">
    <property type="protein sequence ID" value="ATJ92300.1"/>
    <property type="molecule type" value="Genomic_DNA"/>
</dbReference>
<evidence type="ECO:0000256" key="2">
    <source>
        <dbReference type="ARBA" id="ARBA00006024"/>
    </source>
</evidence>
<dbReference type="InterPro" id="IPR045800">
    <property type="entry name" value="HMBD"/>
</dbReference>
<evidence type="ECO:0000259" key="12">
    <source>
        <dbReference type="SMART" id="SM00746"/>
    </source>
</evidence>
<dbReference type="PRINTS" id="PR00943">
    <property type="entry name" value="CUATPASE"/>
</dbReference>
<dbReference type="Gene3D" id="2.70.150.10">
    <property type="entry name" value="Calcium-transporting ATPase, cytoplasmic transduction domain A"/>
    <property type="match status" value="1"/>
</dbReference>
<dbReference type="InterPro" id="IPR007029">
    <property type="entry name" value="YHS_dom"/>
</dbReference>
<dbReference type="Gene3D" id="3.40.50.1000">
    <property type="entry name" value="HAD superfamily/HAD-like"/>
    <property type="match status" value="1"/>
</dbReference>
<dbReference type="Gene3D" id="3.40.1110.10">
    <property type="entry name" value="Calcium-transporting ATPase, cytoplasmic domain N"/>
    <property type="match status" value="1"/>
</dbReference>
<feature type="transmembrane region" description="Helical" evidence="11">
    <location>
        <begin position="171"/>
        <end position="195"/>
    </location>
</feature>
<keyword evidence="3 11" id="KW-1003">Cell membrane</keyword>
<dbReference type="PANTHER" id="PTHR43520">
    <property type="entry name" value="ATP7, ISOFORM B"/>
    <property type="match status" value="1"/>
</dbReference>
<reference evidence="13 14" key="1">
    <citation type="submission" date="2017-08" db="EMBL/GenBank/DDBJ databases">
        <title>Complete Genome Sequence of Acetobacter tropicalis Oregon-R-modENCODE STRAIN BDGP1, an acetic acid bacterium isolated from Drosophila melanogaster gut.</title>
        <authorList>
            <person name="Wan K.H."/>
            <person name="Yu C."/>
            <person name="Park S."/>
            <person name="Hammonds A.S."/>
            <person name="Booth B.W."/>
            <person name="Celniker S.E."/>
        </authorList>
    </citation>
    <scope>NUCLEOTIDE SEQUENCE [LARGE SCALE GENOMIC DNA]</scope>
    <source>
        <strain evidence="13 14">BDGP1</strain>
    </source>
</reference>
<evidence type="ECO:0000256" key="11">
    <source>
        <dbReference type="RuleBase" id="RU362081"/>
    </source>
</evidence>
<dbReference type="InterPro" id="IPR008250">
    <property type="entry name" value="ATPase_P-typ_transduc_dom_A_sf"/>
</dbReference>
<dbReference type="SUPFAM" id="SSF81653">
    <property type="entry name" value="Calcium ATPase, transduction domain A"/>
    <property type="match status" value="1"/>
</dbReference>
<dbReference type="Pfam" id="PF00702">
    <property type="entry name" value="Hydrolase"/>
    <property type="match status" value="1"/>
</dbReference>
<dbReference type="NCBIfam" id="TIGR01525">
    <property type="entry name" value="ATPase-IB_hvy"/>
    <property type="match status" value="1"/>
</dbReference>